<organism evidence="2 3">
    <name type="scientific">Pleuronectes platessa</name>
    <name type="common">European plaice</name>
    <dbReference type="NCBI Taxonomy" id="8262"/>
    <lineage>
        <taxon>Eukaryota</taxon>
        <taxon>Metazoa</taxon>
        <taxon>Chordata</taxon>
        <taxon>Craniata</taxon>
        <taxon>Vertebrata</taxon>
        <taxon>Euteleostomi</taxon>
        <taxon>Actinopterygii</taxon>
        <taxon>Neopterygii</taxon>
        <taxon>Teleostei</taxon>
        <taxon>Neoteleostei</taxon>
        <taxon>Acanthomorphata</taxon>
        <taxon>Carangaria</taxon>
        <taxon>Pleuronectiformes</taxon>
        <taxon>Pleuronectoidei</taxon>
        <taxon>Pleuronectidae</taxon>
        <taxon>Pleuronectes</taxon>
    </lineage>
</organism>
<evidence type="ECO:0000313" key="2">
    <source>
        <dbReference type="EMBL" id="CAB1415032.1"/>
    </source>
</evidence>
<sequence>MQTSPGQEAPEPQRKRRNIKSQQRGMKQLHHHRPSSSWMIHLLSEELQHTCSCGFTVIAGTEKDFLFYFNHSHQARADISSQHLKYGIRFKNLQKEPALLSHSLLLPIGLDSECYTR</sequence>
<reference evidence="2" key="1">
    <citation type="submission" date="2020-03" db="EMBL/GenBank/DDBJ databases">
        <authorList>
            <person name="Weist P."/>
        </authorList>
    </citation>
    <scope>NUCLEOTIDE SEQUENCE</scope>
</reference>
<gene>
    <name evidence="2" type="ORF">PLEPLA_LOCUS2745</name>
</gene>
<evidence type="ECO:0000256" key="1">
    <source>
        <dbReference type="SAM" id="MobiDB-lite"/>
    </source>
</evidence>
<protein>
    <submittedName>
        <fullName evidence="2">Uncharacterized protein</fullName>
    </submittedName>
</protein>
<proteinExistence type="predicted"/>
<comment type="caution">
    <text evidence="2">The sequence shown here is derived from an EMBL/GenBank/DDBJ whole genome shotgun (WGS) entry which is preliminary data.</text>
</comment>
<keyword evidence="3" id="KW-1185">Reference proteome</keyword>
<accession>A0A9N7TLG4</accession>
<dbReference type="AlphaFoldDB" id="A0A9N7TLG4"/>
<name>A0A9N7TLG4_PLEPL</name>
<evidence type="ECO:0000313" key="3">
    <source>
        <dbReference type="Proteomes" id="UP001153269"/>
    </source>
</evidence>
<feature type="region of interest" description="Disordered" evidence="1">
    <location>
        <begin position="1"/>
        <end position="33"/>
    </location>
</feature>
<dbReference type="Proteomes" id="UP001153269">
    <property type="component" value="Unassembled WGS sequence"/>
</dbReference>
<dbReference type="EMBL" id="CADEAL010000136">
    <property type="protein sequence ID" value="CAB1415032.1"/>
    <property type="molecule type" value="Genomic_DNA"/>
</dbReference>